<dbReference type="Gene3D" id="3.30.565.10">
    <property type="entry name" value="Histidine kinase-like ATPase, C-terminal domain"/>
    <property type="match status" value="1"/>
</dbReference>
<dbReference type="InterPro" id="IPR003594">
    <property type="entry name" value="HATPase_dom"/>
</dbReference>
<evidence type="ECO:0000256" key="9">
    <source>
        <dbReference type="ARBA" id="ARBA00023012"/>
    </source>
</evidence>
<comment type="catalytic activity">
    <reaction evidence="1">
        <text>ATP + protein L-histidine = ADP + protein N-phospho-L-histidine.</text>
        <dbReference type="EC" id="2.7.13.3"/>
    </reaction>
</comment>
<dbReference type="Proteomes" id="UP000831796">
    <property type="component" value="Chromosome"/>
</dbReference>
<feature type="domain" description="HAMP" evidence="13">
    <location>
        <begin position="194"/>
        <end position="247"/>
    </location>
</feature>
<keyword evidence="9" id="KW-0902">Two-component regulatory system</keyword>
<dbReference type="SUPFAM" id="SSF158472">
    <property type="entry name" value="HAMP domain-like"/>
    <property type="match status" value="1"/>
</dbReference>
<dbReference type="CDD" id="cd06225">
    <property type="entry name" value="HAMP"/>
    <property type="match status" value="1"/>
</dbReference>
<dbReference type="PANTHER" id="PTHR45436:SF5">
    <property type="entry name" value="SENSOR HISTIDINE KINASE TRCS"/>
    <property type="match status" value="1"/>
</dbReference>
<comment type="subcellular location">
    <subcellularLocation>
        <location evidence="2">Membrane</location>
    </subcellularLocation>
</comment>
<dbReference type="InterPro" id="IPR036890">
    <property type="entry name" value="HATPase_C_sf"/>
</dbReference>
<keyword evidence="7" id="KW-0418">Kinase</keyword>
<evidence type="ECO:0000256" key="4">
    <source>
        <dbReference type="ARBA" id="ARBA00022553"/>
    </source>
</evidence>
<keyword evidence="6 11" id="KW-0812">Transmembrane</keyword>
<protein>
    <recommendedName>
        <fullName evidence="3">histidine kinase</fullName>
        <ecNumber evidence="3">2.7.13.3</ecNumber>
    </recommendedName>
</protein>
<evidence type="ECO:0000256" key="2">
    <source>
        <dbReference type="ARBA" id="ARBA00004370"/>
    </source>
</evidence>
<keyword evidence="8 11" id="KW-1133">Transmembrane helix</keyword>
<evidence type="ECO:0000256" key="7">
    <source>
        <dbReference type="ARBA" id="ARBA00022777"/>
    </source>
</evidence>
<keyword evidence="14" id="KW-0547">Nucleotide-binding</keyword>
<dbReference type="EMBL" id="CP095046">
    <property type="protein sequence ID" value="UOQ73071.1"/>
    <property type="molecule type" value="Genomic_DNA"/>
</dbReference>
<name>A0A8T9Q9J0_9BACT</name>
<accession>A0A8T9Q9J0</accession>
<dbReference type="RefSeq" id="WP_244676426.1">
    <property type="nucleotide sequence ID" value="NZ_CP095046.1"/>
</dbReference>
<evidence type="ECO:0000259" key="12">
    <source>
        <dbReference type="PROSITE" id="PS50109"/>
    </source>
</evidence>
<dbReference type="SMART" id="SM00388">
    <property type="entry name" value="HisKA"/>
    <property type="match status" value="1"/>
</dbReference>
<evidence type="ECO:0000256" key="8">
    <source>
        <dbReference type="ARBA" id="ARBA00022989"/>
    </source>
</evidence>
<keyword evidence="14" id="KW-0067">ATP-binding</keyword>
<dbReference type="PRINTS" id="PR00344">
    <property type="entry name" value="BCTRLSENSOR"/>
</dbReference>
<proteinExistence type="predicted"/>
<dbReference type="SUPFAM" id="SSF47384">
    <property type="entry name" value="Homodimeric domain of signal transducing histidine kinase"/>
    <property type="match status" value="1"/>
</dbReference>
<dbReference type="InterPro" id="IPR003660">
    <property type="entry name" value="HAMP_dom"/>
</dbReference>
<dbReference type="Pfam" id="PF00672">
    <property type="entry name" value="HAMP"/>
    <property type="match status" value="1"/>
</dbReference>
<dbReference type="GO" id="GO:0000155">
    <property type="term" value="F:phosphorelay sensor kinase activity"/>
    <property type="evidence" value="ECO:0007669"/>
    <property type="project" value="InterPro"/>
</dbReference>
<evidence type="ECO:0000256" key="10">
    <source>
        <dbReference type="ARBA" id="ARBA00023136"/>
    </source>
</evidence>
<evidence type="ECO:0000259" key="13">
    <source>
        <dbReference type="PROSITE" id="PS50885"/>
    </source>
</evidence>
<dbReference type="Pfam" id="PF02518">
    <property type="entry name" value="HATPase_c"/>
    <property type="match status" value="1"/>
</dbReference>
<feature type="transmembrane region" description="Helical" evidence="11">
    <location>
        <begin position="173"/>
        <end position="193"/>
    </location>
</feature>
<evidence type="ECO:0000256" key="11">
    <source>
        <dbReference type="SAM" id="Phobius"/>
    </source>
</evidence>
<reference evidence="14" key="1">
    <citation type="submission" date="2022-04" db="EMBL/GenBank/DDBJ databases">
        <title>Hymenobacter sp. isolated from the air.</title>
        <authorList>
            <person name="Won M."/>
            <person name="Lee C.-M."/>
            <person name="Woen H.-Y."/>
            <person name="Kwon S.-W."/>
        </authorList>
    </citation>
    <scope>NUCLEOTIDE SEQUENCE</scope>
    <source>
        <strain evidence="14">5116S-3</strain>
    </source>
</reference>
<feature type="domain" description="Histidine kinase" evidence="12">
    <location>
        <begin position="255"/>
        <end position="470"/>
    </location>
</feature>
<feature type="transmembrane region" description="Helical" evidence="11">
    <location>
        <begin position="21"/>
        <end position="43"/>
    </location>
</feature>
<dbReference type="EC" id="2.7.13.3" evidence="3"/>
<dbReference type="PANTHER" id="PTHR45436">
    <property type="entry name" value="SENSOR HISTIDINE KINASE YKOH"/>
    <property type="match status" value="1"/>
</dbReference>
<dbReference type="AlphaFoldDB" id="A0A8T9Q9J0"/>
<dbReference type="InterPro" id="IPR050428">
    <property type="entry name" value="TCS_sensor_his_kinase"/>
</dbReference>
<evidence type="ECO:0000256" key="6">
    <source>
        <dbReference type="ARBA" id="ARBA00022692"/>
    </source>
</evidence>
<keyword evidence="4" id="KW-0597">Phosphoprotein</keyword>
<dbReference type="SUPFAM" id="SSF55874">
    <property type="entry name" value="ATPase domain of HSP90 chaperone/DNA topoisomerase II/histidine kinase"/>
    <property type="match status" value="1"/>
</dbReference>
<sequence length="470" mass="52371">MNVTLPLTTSPFHPMLIRNKLILRFMALVFAIQLCLTGFIYYYSARARELRFYHRLEGKAEQTANLLIRRLSLDPGVLRSFRKKDLLTMHNERISIYDAQRQLVFHLAQEDEPASARDAEYFSQITRKKPARFREGKVETLGILYRYKKREYLVFVAGRDQFGGREFDTLTSILLWGNLGALVLIIGAAWLFADRSLRPLQRMVAEVKGITASDLKRRVDEGNRQDEIAQLAMTFNQMLSGLEQAFENQKSFVAHASHELRTPLANVLGTLETASAYDTDLPAAKRSIDSAVEEIQKVIDLTNGLLTLAKADDTSFARAAVSLDDVVLQAVDACKLRYPGRSIQVDFGTWPEAVEEVFGTRGNGQLLQTAVLNLLDNACKYSDQAVRVQLSYQSPRTLQLTVADTGAGLPPEEAARVLEPLYRGPNGLDKPGYGLGLAITQKIIQVHAGQLLFSSRPGQGTTVTLLLPAA</sequence>
<dbReference type="InterPro" id="IPR004358">
    <property type="entry name" value="Sig_transdc_His_kin-like_C"/>
</dbReference>
<dbReference type="Gene3D" id="1.10.287.130">
    <property type="match status" value="1"/>
</dbReference>
<evidence type="ECO:0000256" key="5">
    <source>
        <dbReference type="ARBA" id="ARBA00022679"/>
    </source>
</evidence>
<dbReference type="SMART" id="SM00304">
    <property type="entry name" value="HAMP"/>
    <property type="match status" value="1"/>
</dbReference>
<evidence type="ECO:0000256" key="3">
    <source>
        <dbReference type="ARBA" id="ARBA00012438"/>
    </source>
</evidence>
<gene>
    <name evidence="14" type="ORF">MUN79_03595</name>
</gene>
<evidence type="ECO:0000313" key="14">
    <source>
        <dbReference type="EMBL" id="UOQ73071.1"/>
    </source>
</evidence>
<dbReference type="InterPro" id="IPR036097">
    <property type="entry name" value="HisK_dim/P_sf"/>
</dbReference>
<dbReference type="PROSITE" id="PS50109">
    <property type="entry name" value="HIS_KIN"/>
    <property type="match status" value="1"/>
</dbReference>
<evidence type="ECO:0000313" key="15">
    <source>
        <dbReference type="Proteomes" id="UP000831796"/>
    </source>
</evidence>
<organism evidence="14 15">
    <name type="scientific">Hymenobacter cellulosilyticus</name>
    <dbReference type="NCBI Taxonomy" id="2932248"/>
    <lineage>
        <taxon>Bacteria</taxon>
        <taxon>Pseudomonadati</taxon>
        <taxon>Bacteroidota</taxon>
        <taxon>Cytophagia</taxon>
        <taxon>Cytophagales</taxon>
        <taxon>Hymenobacteraceae</taxon>
        <taxon>Hymenobacter</taxon>
    </lineage>
</organism>
<dbReference type="Gene3D" id="6.10.340.10">
    <property type="match status" value="1"/>
</dbReference>
<keyword evidence="5" id="KW-0808">Transferase</keyword>
<dbReference type="PROSITE" id="PS50885">
    <property type="entry name" value="HAMP"/>
    <property type="match status" value="1"/>
</dbReference>
<dbReference type="SMART" id="SM00387">
    <property type="entry name" value="HATPase_c"/>
    <property type="match status" value="1"/>
</dbReference>
<dbReference type="InterPro" id="IPR005467">
    <property type="entry name" value="His_kinase_dom"/>
</dbReference>
<keyword evidence="15" id="KW-1185">Reference proteome</keyword>
<dbReference type="KEGG" id="hcu:MUN79_03595"/>
<dbReference type="Pfam" id="PF00512">
    <property type="entry name" value="HisKA"/>
    <property type="match status" value="1"/>
</dbReference>
<dbReference type="GO" id="GO:0005886">
    <property type="term" value="C:plasma membrane"/>
    <property type="evidence" value="ECO:0007669"/>
    <property type="project" value="TreeGrafter"/>
</dbReference>
<evidence type="ECO:0000256" key="1">
    <source>
        <dbReference type="ARBA" id="ARBA00000085"/>
    </source>
</evidence>
<dbReference type="InterPro" id="IPR003661">
    <property type="entry name" value="HisK_dim/P_dom"/>
</dbReference>
<dbReference type="CDD" id="cd00082">
    <property type="entry name" value="HisKA"/>
    <property type="match status" value="1"/>
</dbReference>
<keyword evidence="10 11" id="KW-0472">Membrane</keyword>
<dbReference type="GO" id="GO:0005524">
    <property type="term" value="F:ATP binding"/>
    <property type="evidence" value="ECO:0007669"/>
    <property type="project" value="UniProtKB-KW"/>
</dbReference>